<dbReference type="Pfam" id="PF03602">
    <property type="entry name" value="Cons_hypoth95"/>
    <property type="match status" value="1"/>
</dbReference>
<dbReference type="NCBIfam" id="TIGR00095">
    <property type="entry name" value="16S rRNA (guanine(966)-N(2))-methyltransferase RsmD"/>
    <property type="match status" value="1"/>
</dbReference>
<protein>
    <submittedName>
        <fullName evidence="6">Unannotated protein</fullName>
    </submittedName>
</protein>
<dbReference type="EMBL" id="CAFBND010000019">
    <property type="protein sequence ID" value="CAB4934750.1"/>
    <property type="molecule type" value="Genomic_DNA"/>
</dbReference>
<dbReference type="GO" id="GO:0008168">
    <property type="term" value="F:methyltransferase activity"/>
    <property type="evidence" value="ECO:0007669"/>
    <property type="project" value="UniProtKB-KW"/>
</dbReference>
<keyword evidence="1" id="KW-0489">Methyltransferase</keyword>
<dbReference type="InterPro" id="IPR029063">
    <property type="entry name" value="SAM-dependent_MTases_sf"/>
</dbReference>
<dbReference type="PANTHER" id="PTHR43542">
    <property type="entry name" value="METHYLTRANSFERASE"/>
    <property type="match status" value="1"/>
</dbReference>
<organism evidence="6">
    <name type="scientific">freshwater metagenome</name>
    <dbReference type="NCBI Taxonomy" id="449393"/>
    <lineage>
        <taxon>unclassified sequences</taxon>
        <taxon>metagenomes</taxon>
        <taxon>ecological metagenomes</taxon>
    </lineage>
</organism>
<accession>A0A6J7RC24</accession>
<evidence type="ECO:0000256" key="1">
    <source>
        <dbReference type="ARBA" id="ARBA00022603"/>
    </source>
</evidence>
<evidence type="ECO:0000313" key="5">
    <source>
        <dbReference type="EMBL" id="CAB4934750.1"/>
    </source>
</evidence>
<evidence type="ECO:0000313" key="6">
    <source>
        <dbReference type="EMBL" id="CAB5026200.1"/>
    </source>
</evidence>
<evidence type="ECO:0000256" key="3">
    <source>
        <dbReference type="SAM" id="MobiDB-lite"/>
    </source>
</evidence>
<dbReference type="SUPFAM" id="SSF53335">
    <property type="entry name" value="S-adenosyl-L-methionine-dependent methyltransferases"/>
    <property type="match status" value="1"/>
</dbReference>
<evidence type="ECO:0000256" key="2">
    <source>
        <dbReference type="ARBA" id="ARBA00022679"/>
    </source>
</evidence>
<dbReference type="PROSITE" id="PS00092">
    <property type="entry name" value="N6_MTASE"/>
    <property type="match status" value="1"/>
</dbReference>
<evidence type="ECO:0000313" key="4">
    <source>
        <dbReference type="EMBL" id="CAB4847278.1"/>
    </source>
</evidence>
<feature type="region of interest" description="Disordered" evidence="3">
    <location>
        <begin position="1"/>
        <end position="24"/>
    </location>
</feature>
<sequence length="192" mass="20485">MRIISGSARGRRLSVPRSGTRPTADRVRESVFSAVESRLGTFGGLRVADLYAGSGAVGLESLSRGAARALFVERDRGALEVLRANIAAVGLPGGVVVDDDVTRMASTAPSPSASGPYDLVFADPPYELESAVLEEVLAGLGEHGWLAEGALVLIERSRRRDGVTWPDGFDPDRDRTYGETVVRSAIWYGRTP</sequence>
<dbReference type="EMBL" id="CAFBIZ010000032">
    <property type="protein sequence ID" value="CAB4847278.1"/>
    <property type="molecule type" value="Genomic_DNA"/>
</dbReference>
<proteinExistence type="predicted"/>
<dbReference type="PANTHER" id="PTHR43542:SF1">
    <property type="entry name" value="METHYLTRANSFERASE"/>
    <property type="match status" value="1"/>
</dbReference>
<name>A0A6J7RC24_9ZZZZ</name>
<dbReference type="PIRSF" id="PIRSF004553">
    <property type="entry name" value="CHP00095"/>
    <property type="match status" value="1"/>
</dbReference>
<dbReference type="AlphaFoldDB" id="A0A6J7RC24"/>
<dbReference type="GO" id="GO:0003676">
    <property type="term" value="F:nucleic acid binding"/>
    <property type="evidence" value="ECO:0007669"/>
    <property type="project" value="InterPro"/>
</dbReference>
<dbReference type="InterPro" id="IPR004398">
    <property type="entry name" value="RNA_MeTrfase_RsmD"/>
</dbReference>
<dbReference type="Gene3D" id="3.40.50.150">
    <property type="entry name" value="Vaccinia Virus protein VP39"/>
    <property type="match status" value="1"/>
</dbReference>
<reference evidence="6" key="1">
    <citation type="submission" date="2020-05" db="EMBL/GenBank/DDBJ databases">
        <authorList>
            <person name="Chiriac C."/>
            <person name="Salcher M."/>
            <person name="Ghai R."/>
            <person name="Kavagutti S V."/>
        </authorList>
    </citation>
    <scope>NUCLEOTIDE SEQUENCE</scope>
</reference>
<gene>
    <name evidence="4" type="ORF">UFOPK3268_00392</name>
    <name evidence="5" type="ORF">UFOPK3752_00661</name>
    <name evidence="6" type="ORF">UFOPK4150_00560</name>
</gene>
<dbReference type="EMBL" id="CAFBPU010000009">
    <property type="protein sequence ID" value="CAB5026200.1"/>
    <property type="molecule type" value="Genomic_DNA"/>
</dbReference>
<keyword evidence="2" id="KW-0808">Transferase</keyword>
<dbReference type="GO" id="GO:0031167">
    <property type="term" value="P:rRNA methylation"/>
    <property type="evidence" value="ECO:0007669"/>
    <property type="project" value="InterPro"/>
</dbReference>
<dbReference type="CDD" id="cd02440">
    <property type="entry name" value="AdoMet_MTases"/>
    <property type="match status" value="1"/>
</dbReference>
<dbReference type="InterPro" id="IPR002052">
    <property type="entry name" value="DNA_methylase_N6_adenine_CS"/>
</dbReference>